<evidence type="ECO:0000313" key="2">
    <source>
        <dbReference type="EMBL" id="KAK7029118.1"/>
    </source>
</evidence>
<protein>
    <submittedName>
        <fullName evidence="2">Uncharacterized protein</fullName>
    </submittedName>
</protein>
<feature type="compositionally biased region" description="Polar residues" evidence="1">
    <location>
        <begin position="53"/>
        <end position="65"/>
    </location>
</feature>
<sequence>MNSNSYSSADGLPPLSSTSSWGPTPGLPALPLDSERWGSSPASNHHGIPSHVGTPSSPMTGNPSAFNFDHHRSSSPLSSIDQQADYRRHNFQPATPTAQPIIKPLFIDTLARDMRLEDSQTQCLHDFVALGSTGAGLSQADLVTRLYMLAVQLSDMAERRRNTASETPTDFSGLWKDLKIRLDGNFAFTKDQEKNIRGIVRDVIIEPSRTAYSTMHHDVIDILKKRAEALSLDNVFGIPAREQVLASQVRTAGSSVRNAFRGEIVASVQQKSWITLAQFTYDCVQKYKLGGAPGDIPGSFTAHIVLLRRFAYDHPDLSSAPSAPAPTPAESDNEDDPELARPNKRARRDDNENDPDAGEQPKKRGRTVTGKSKNKLRGGRIAAGEDFWGRVDEFFRKEIEERGSNLTGSKWKPYIDRLIVDDNANFKGQTPGGAVQGLAVVMHLAQTPRATTGSSSAVRLQNLLS</sequence>
<dbReference type="EMBL" id="JAWWNJ010000027">
    <property type="protein sequence ID" value="KAK7029118.1"/>
    <property type="molecule type" value="Genomic_DNA"/>
</dbReference>
<evidence type="ECO:0000256" key="1">
    <source>
        <dbReference type="SAM" id="MobiDB-lite"/>
    </source>
</evidence>
<accession>A0AAW0BQY8</accession>
<gene>
    <name evidence="2" type="ORF">R3P38DRAFT_3189319</name>
</gene>
<dbReference type="Proteomes" id="UP001362999">
    <property type="component" value="Unassembled WGS sequence"/>
</dbReference>
<organism evidence="2 3">
    <name type="scientific">Favolaschia claudopus</name>
    <dbReference type="NCBI Taxonomy" id="2862362"/>
    <lineage>
        <taxon>Eukaryota</taxon>
        <taxon>Fungi</taxon>
        <taxon>Dikarya</taxon>
        <taxon>Basidiomycota</taxon>
        <taxon>Agaricomycotina</taxon>
        <taxon>Agaricomycetes</taxon>
        <taxon>Agaricomycetidae</taxon>
        <taxon>Agaricales</taxon>
        <taxon>Marasmiineae</taxon>
        <taxon>Mycenaceae</taxon>
        <taxon>Favolaschia</taxon>
    </lineage>
</organism>
<evidence type="ECO:0000313" key="3">
    <source>
        <dbReference type="Proteomes" id="UP001362999"/>
    </source>
</evidence>
<dbReference type="AlphaFoldDB" id="A0AAW0BQY8"/>
<reference evidence="2 3" key="1">
    <citation type="journal article" date="2024" name="J Genomics">
        <title>Draft genome sequencing and assembly of Favolaschia claudopus CIRM-BRFM 2984 isolated from oak limbs.</title>
        <authorList>
            <person name="Navarro D."/>
            <person name="Drula E."/>
            <person name="Chaduli D."/>
            <person name="Cazenave R."/>
            <person name="Ahrendt S."/>
            <person name="Wang J."/>
            <person name="Lipzen A."/>
            <person name="Daum C."/>
            <person name="Barry K."/>
            <person name="Grigoriev I.V."/>
            <person name="Favel A."/>
            <person name="Rosso M.N."/>
            <person name="Martin F."/>
        </authorList>
    </citation>
    <scope>NUCLEOTIDE SEQUENCE [LARGE SCALE GENOMIC DNA]</scope>
    <source>
        <strain evidence="2 3">CIRM-BRFM 2984</strain>
    </source>
</reference>
<feature type="region of interest" description="Disordered" evidence="1">
    <location>
        <begin position="317"/>
        <end position="376"/>
    </location>
</feature>
<proteinExistence type="predicted"/>
<keyword evidence="3" id="KW-1185">Reference proteome</keyword>
<name>A0AAW0BQY8_9AGAR</name>
<feature type="region of interest" description="Disordered" evidence="1">
    <location>
        <begin position="1"/>
        <end position="79"/>
    </location>
</feature>
<comment type="caution">
    <text evidence="2">The sequence shown here is derived from an EMBL/GenBank/DDBJ whole genome shotgun (WGS) entry which is preliminary data.</text>
</comment>